<protein>
    <recommendedName>
        <fullName evidence="1">Glycosyl hydrolase family 31 C-terminal domain-containing protein</fullName>
    </recommendedName>
</protein>
<dbReference type="EMBL" id="CAJOBJ010036647">
    <property type="protein sequence ID" value="CAF4303376.1"/>
    <property type="molecule type" value="Genomic_DNA"/>
</dbReference>
<organism evidence="2 3">
    <name type="scientific">Rotaria magnacalcarata</name>
    <dbReference type="NCBI Taxonomy" id="392030"/>
    <lineage>
        <taxon>Eukaryota</taxon>
        <taxon>Metazoa</taxon>
        <taxon>Spiralia</taxon>
        <taxon>Gnathifera</taxon>
        <taxon>Rotifera</taxon>
        <taxon>Eurotatoria</taxon>
        <taxon>Bdelloidea</taxon>
        <taxon>Philodinida</taxon>
        <taxon>Philodinidae</taxon>
        <taxon>Rotaria</taxon>
    </lineage>
</organism>
<name>A0A8S2TXI8_9BILA</name>
<feature type="non-terminal residue" evidence="2">
    <location>
        <position position="1"/>
    </location>
</feature>
<dbReference type="Pfam" id="PF21365">
    <property type="entry name" value="Glyco_hydro_31_3rd"/>
    <property type="match status" value="1"/>
</dbReference>
<evidence type="ECO:0000259" key="1">
    <source>
        <dbReference type="Pfam" id="PF21365"/>
    </source>
</evidence>
<sequence length="64" mass="7323">MRYSLAPFWYTLHHQAAMTSRTLVQPLHFEFPNEDITLGIDRPFLIGRAILVSPNLVSVNINAK</sequence>
<dbReference type="InterPro" id="IPR013780">
    <property type="entry name" value="Glyco_hydro_b"/>
</dbReference>
<accession>A0A8S2TXI8</accession>
<gene>
    <name evidence="2" type="ORF">GIL414_LOCUS25950</name>
</gene>
<dbReference type="Proteomes" id="UP000681720">
    <property type="component" value="Unassembled WGS sequence"/>
</dbReference>
<dbReference type="PANTHER" id="PTHR22762">
    <property type="entry name" value="ALPHA-GLUCOSIDASE"/>
    <property type="match status" value="1"/>
</dbReference>
<evidence type="ECO:0000313" key="2">
    <source>
        <dbReference type="EMBL" id="CAF4303376.1"/>
    </source>
</evidence>
<dbReference type="InterPro" id="IPR048395">
    <property type="entry name" value="Glyco_hydro_31_C"/>
</dbReference>
<dbReference type="PANTHER" id="PTHR22762:SF133">
    <property type="entry name" value="P-TYPE DOMAIN-CONTAINING PROTEIN"/>
    <property type="match status" value="1"/>
</dbReference>
<reference evidence="2" key="1">
    <citation type="submission" date="2021-02" db="EMBL/GenBank/DDBJ databases">
        <authorList>
            <person name="Nowell W R."/>
        </authorList>
    </citation>
    <scope>NUCLEOTIDE SEQUENCE</scope>
</reference>
<proteinExistence type="predicted"/>
<comment type="caution">
    <text evidence="2">The sequence shown here is derived from an EMBL/GenBank/DDBJ whole genome shotgun (WGS) entry which is preliminary data.</text>
</comment>
<feature type="domain" description="Glycosyl hydrolase family 31 C-terminal" evidence="1">
    <location>
        <begin position="22"/>
        <end position="56"/>
    </location>
</feature>
<dbReference type="Gene3D" id="2.60.40.1180">
    <property type="entry name" value="Golgi alpha-mannosidase II"/>
    <property type="match status" value="1"/>
</dbReference>
<evidence type="ECO:0000313" key="3">
    <source>
        <dbReference type="Proteomes" id="UP000681720"/>
    </source>
</evidence>
<dbReference type="GO" id="GO:0004553">
    <property type="term" value="F:hydrolase activity, hydrolyzing O-glycosyl compounds"/>
    <property type="evidence" value="ECO:0007669"/>
    <property type="project" value="TreeGrafter"/>
</dbReference>
<dbReference type="AlphaFoldDB" id="A0A8S2TXI8"/>